<reference evidence="1" key="1">
    <citation type="submission" date="2020-03" db="EMBL/GenBank/DDBJ databases">
        <title>The deep terrestrial virosphere.</title>
        <authorList>
            <person name="Holmfeldt K."/>
            <person name="Nilsson E."/>
            <person name="Simone D."/>
            <person name="Lopez-Fernandez M."/>
            <person name="Wu X."/>
            <person name="de Brujin I."/>
            <person name="Lundin D."/>
            <person name="Andersson A."/>
            <person name="Bertilsson S."/>
            <person name="Dopson M."/>
        </authorList>
    </citation>
    <scope>NUCLEOTIDE SEQUENCE</scope>
    <source>
        <strain evidence="1">MM415B02895</strain>
    </source>
</reference>
<dbReference type="AlphaFoldDB" id="A0A6M3L225"/>
<gene>
    <name evidence="1" type="ORF">MM415B02895_0003</name>
</gene>
<protein>
    <submittedName>
        <fullName evidence="1">Uncharacterized protein</fullName>
    </submittedName>
</protein>
<proteinExistence type="predicted"/>
<organism evidence="1">
    <name type="scientific">viral metagenome</name>
    <dbReference type="NCBI Taxonomy" id="1070528"/>
    <lineage>
        <taxon>unclassified sequences</taxon>
        <taxon>metagenomes</taxon>
        <taxon>organismal metagenomes</taxon>
    </lineage>
</organism>
<name>A0A6M3L225_9ZZZZ</name>
<accession>A0A6M3L225</accession>
<evidence type="ECO:0000313" key="1">
    <source>
        <dbReference type="EMBL" id="QJA87781.1"/>
    </source>
</evidence>
<dbReference type="EMBL" id="MT142732">
    <property type="protein sequence ID" value="QJA87781.1"/>
    <property type="molecule type" value="Genomic_DNA"/>
</dbReference>
<sequence>MGRRFDIIGVTDNTGSVFAVSKVTVTATATKLPTTNLDNRKAISVRNWSDTYTIYVGGSDVTSATGFPILPKESLPFAMSNGAQLYGICATGETAEVRTIEIDNS</sequence>